<dbReference type="InterPro" id="IPR036390">
    <property type="entry name" value="WH_DNA-bd_sf"/>
</dbReference>
<evidence type="ECO:0008006" key="3">
    <source>
        <dbReference type="Google" id="ProtNLM"/>
    </source>
</evidence>
<gene>
    <name evidence="1" type="ORF">D6810_01340</name>
</gene>
<dbReference type="AlphaFoldDB" id="A0A3M0Z0M9"/>
<proteinExistence type="predicted"/>
<comment type="caution">
    <text evidence="1">The sequence shown here is derived from an EMBL/GenBank/DDBJ whole genome shotgun (WGS) entry which is preliminary data.</text>
</comment>
<protein>
    <recommendedName>
        <fullName evidence="3">ArsR family transcriptional regulator</fullName>
    </recommendedName>
</protein>
<evidence type="ECO:0000313" key="1">
    <source>
        <dbReference type="EMBL" id="RMD77314.1"/>
    </source>
</evidence>
<sequence>MSTKISKILDALFVSKVRIKALEFFCLNPEKEIHLRGIVKELDEEVNSVRRVLGKLSECGFLKETVKGNRKYFELNGNNPLVNEVISMFHKANGLGKEIIESKNKLGNIEYAFLTPNYTKGIFMGLQIIDLVVIGDVNLTELANLINNYQTKINREIHYMVLKSSEFLLKKRRRDQFIIDLLMQDNVLLIGNRDQFVRC</sequence>
<evidence type="ECO:0000313" key="2">
    <source>
        <dbReference type="Proteomes" id="UP000269410"/>
    </source>
</evidence>
<accession>A0A3M0Z0M9</accession>
<dbReference type="EMBL" id="RFKV01000045">
    <property type="protein sequence ID" value="RMD77314.1"/>
    <property type="molecule type" value="Genomic_DNA"/>
</dbReference>
<dbReference type="SUPFAM" id="SSF46785">
    <property type="entry name" value="Winged helix' DNA-binding domain"/>
    <property type="match status" value="1"/>
</dbReference>
<name>A0A3M0Z0M9_9BACT</name>
<dbReference type="Proteomes" id="UP000269410">
    <property type="component" value="Unassembled WGS sequence"/>
</dbReference>
<organism evidence="1 2">
    <name type="scientific">Candidatus Dojkabacteria bacterium</name>
    <dbReference type="NCBI Taxonomy" id="2099670"/>
    <lineage>
        <taxon>Bacteria</taxon>
        <taxon>Candidatus Dojkabacteria</taxon>
    </lineage>
</organism>
<reference evidence="1 2" key="1">
    <citation type="submission" date="2018-10" db="EMBL/GenBank/DDBJ databases">
        <title>Thermophilic Lithotrophy and Phototrophy in an Intertidal, Iron-rich, Geothermal Spring.</title>
        <authorList>
            <person name="Ward L.M."/>
            <person name="Idei A."/>
            <person name="Nakagawa M."/>
            <person name="Ueno Y."/>
            <person name="Fischer W."/>
            <person name="Mcglynn S.E."/>
        </authorList>
    </citation>
    <scope>NUCLEOTIDE SEQUENCE [LARGE SCALE GENOMIC DNA]</scope>
    <source>
        <strain evidence="1">J137</strain>
    </source>
</reference>